<dbReference type="Pfam" id="PF03009">
    <property type="entry name" value="GDPD"/>
    <property type="match status" value="1"/>
</dbReference>
<protein>
    <submittedName>
        <fullName evidence="2">Glycerophosphodiester phosphodiesterase family protein</fullName>
    </submittedName>
</protein>
<dbReference type="PROSITE" id="PS51704">
    <property type="entry name" value="GP_PDE"/>
    <property type="match status" value="1"/>
</dbReference>
<evidence type="ECO:0000313" key="2">
    <source>
        <dbReference type="EMBL" id="MEK8132605.1"/>
    </source>
</evidence>
<organism evidence="2 3">
    <name type="scientific">Paenibacillus filicis</name>
    <dbReference type="NCBI Taxonomy" id="669464"/>
    <lineage>
        <taxon>Bacteria</taxon>
        <taxon>Bacillati</taxon>
        <taxon>Bacillota</taxon>
        <taxon>Bacilli</taxon>
        <taxon>Bacillales</taxon>
        <taxon>Paenibacillaceae</taxon>
        <taxon>Paenibacillus</taxon>
    </lineage>
</organism>
<dbReference type="Proteomes" id="UP001469365">
    <property type="component" value="Unassembled WGS sequence"/>
</dbReference>
<dbReference type="PANTHER" id="PTHR46211:SF14">
    <property type="entry name" value="GLYCEROPHOSPHODIESTER PHOSPHODIESTERASE"/>
    <property type="match status" value="1"/>
</dbReference>
<dbReference type="Gene3D" id="3.20.20.190">
    <property type="entry name" value="Phosphatidylinositol (PI) phosphodiesterase"/>
    <property type="match status" value="1"/>
</dbReference>
<dbReference type="CDD" id="cd08566">
    <property type="entry name" value="GDPD_AtGDE_like"/>
    <property type="match status" value="1"/>
</dbReference>
<name>A0ABU9DUQ4_9BACL</name>
<dbReference type="RefSeq" id="WP_341419741.1">
    <property type="nucleotide sequence ID" value="NZ_JBBPCC010000032.1"/>
</dbReference>
<keyword evidence="3" id="KW-1185">Reference proteome</keyword>
<comment type="caution">
    <text evidence="2">The sequence shown here is derived from an EMBL/GenBank/DDBJ whole genome shotgun (WGS) entry which is preliminary data.</text>
</comment>
<sequence>MRIGKPEYRDINALLNKKLDEHGVLLAVHRGTSLGNIIENTIPALKAALQLGGDMLEIDVFQSTDGTLYLFHDGAEKRLLQESDNIKTMNSEKIESLTYFNRDYVQTLSKVERLEDVLAYFKGDVLINIDRAWDIWPSLLNMLDRYDMANQIILKGPAVKEQLEFLDQYETKYMFMPIAYSLADIETVLAYPNLNVVGVELIADSANHPLFQDELIARLHQLNLFVWANAITLNDHTVLFGRLDDDTSVKQDPDQGWGKLFDKNIDVIQTDWPALMAAFRERKIGLGKNH</sequence>
<evidence type="ECO:0000259" key="1">
    <source>
        <dbReference type="PROSITE" id="PS51704"/>
    </source>
</evidence>
<gene>
    <name evidence="2" type="ORF">WMW72_32455</name>
</gene>
<dbReference type="PANTHER" id="PTHR46211">
    <property type="entry name" value="GLYCEROPHOSPHORYL DIESTER PHOSPHODIESTERASE"/>
    <property type="match status" value="1"/>
</dbReference>
<dbReference type="EMBL" id="JBBPCC010000032">
    <property type="protein sequence ID" value="MEK8132605.1"/>
    <property type="molecule type" value="Genomic_DNA"/>
</dbReference>
<reference evidence="2 3" key="1">
    <citation type="submission" date="2024-04" db="EMBL/GenBank/DDBJ databases">
        <title>draft genome sequnece of Paenibacillus filicis.</title>
        <authorList>
            <person name="Kim D.-U."/>
        </authorList>
    </citation>
    <scope>NUCLEOTIDE SEQUENCE [LARGE SCALE GENOMIC DNA]</scope>
    <source>
        <strain evidence="2 3">KACC14197</strain>
    </source>
</reference>
<proteinExistence type="predicted"/>
<dbReference type="InterPro" id="IPR030395">
    <property type="entry name" value="GP_PDE_dom"/>
</dbReference>
<evidence type="ECO:0000313" key="3">
    <source>
        <dbReference type="Proteomes" id="UP001469365"/>
    </source>
</evidence>
<accession>A0ABU9DUQ4</accession>
<dbReference type="Pfam" id="PF16387">
    <property type="entry name" value="DUF4996"/>
    <property type="match status" value="1"/>
</dbReference>
<dbReference type="InterPro" id="IPR032160">
    <property type="entry name" value="DUF4996"/>
</dbReference>
<dbReference type="InterPro" id="IPR017946">
    <property type="entry name" value="PLC-like_Pdiesterase_TIM-brl"/>
</dbReference>
<feature type="domain" description="GP-PDE" evidence="1">
    <location>
        <begin position="24"/>
        <end position="290"/>
    </location>
</feature>
<dbReference type="SUPFAM" id="SSF51695">
    <property type="entry name" value="PLC-like phosphodiesterases"/>
    <property type="match status" value="1"/>
</dbReference>